<name>A0A0F3QAB1_RICBE</name>
<evidence type="ECO:0000313" key="1">
    <source>
        <dbReference type="EMBL" id="KJV89096.1"/>
    </source>
</evidence>
<keyword evidence="2" id="KW-1185">Reference proteome</keyword>
<dbReference type="PATRIC" id="fig|1359193.3.peg.59"/>
<proteinExistence type="predicted"/>
<reference evidence="1 2" key="1">
    <citation type="submission" date="2015-02" db="EMBL/GenBank/DDBJ databases">
        <title>Genome Sequencing of Rickettsiales.</title>
        <authorList>
            <person name="Daugherty S.C."/>
            <person name="Su Q."/>
            <person name="Abolude K."/>
            <person name="Beier-Sexton M."/>
            <person name="Carlyon J.A."/>
            <person name="Carter R."/>
            <person name="Day N.P."/>
            <person name="Dumler S.J."/>
            <person name="Dyachenko V."/>
            <person name="Godinez A."/>
            <person name="Kurtti T.J."/>
            <person name="Lichay M."/>
            <person name="Mullins K.E."/>
            <person name="Ott S."/>
            <person name="Pappas-Brown V."/>
            <person name="Paris D.H."/>
            <person name="Patel P."/>
            <person name="Richards A.L."/>
            <person name="Sadzewicz L."/>
            <person name="Sears K."/>
            <person name="Seidman D."/>
            <person name="Sengamalay N."/>
            <person name="Stenos J."/>
            <person name="Tallon L.J."/>
            <person name="Vincent G."/>
            <person name="Fraser C.M."/>
            <person name="Munderloh U."/>
            <person name="Dunning-Hotopp J.C."/>
        </authorList>
    </citation>
    <scope>NUCLEOTIDE SEQUENCE [LARGE SCALE GENOMIC DNA]</scope>
    <source>
        <strain evidence="1 2">RML An4</strain>
    </source>
</reference>
<dbReference type="Proteomes" id="UP000033661">
    <property type="component" value="Unassembled WGS sequence"/>
</dbReference>
<dbReference type="EMBL" id="LAOI01000001">
    <property type="protein sequence ID" value="KJV89096.1"/>
    <property type="molecule type" value="Genomic_DNA"/>
</dbReference>
<sequence>MNAMHFIGLLRWLLYNFLAMTNPFLKLPSTIDCHMVDEV</sequence>
<protein>
    <submittedName>
        <fullName evidence="1">Uncharacterized protein</fullName>
    </submittedName>
</protein>
<comment type="caution">
    <text evidence="1">The sequence shown here is derived from an EMBL/GenBank/DDBJ whole genome shotgun (WGS) entry which is preliminary data.</text>
</comment>
<organism evidence="1 2">
    <name type="scientific">Rickettsia bellii str. RML An4</name>
    <dbReference type="NCBI Taxonomy" id="1359193"/>
    <lineage>
        <taxon>Bacteria</taxon>
        <taxon>Pseudomonadati</taxon>
        <taxon>Pseudomonadota</taxon>
        <taxon>Alphaproteobacteria</taxon>
        <taxon>Rickettsiales</taxon>
        <taxon>Rickettsiaceae</taxon>
        <taxon>Rickettsieae</taxon>
        <taxon>Rickettsia</taxon>
        <taxon>belli group</taxon>
    </lineage>
</organism>
<gene>
    <name evidence="1" type="ORF">RBEAN4_0063</name>
</gene>
<evidence type="ECO:0000313" key="2">
    <source>
        <dbReference type="Proteomes" id="UP000033661"/>
    </source>
</evidence>
<accession>A0A0F3QAB1</accession>
<dbReference type="AlphaFoldDB" id="A0A0F3QAB1"/>